<evidence type="ECO:0000313" key="3">
    <source>
        <dbReference type="EMBL" id="MCO6046713.1"/>
    </source>
</evidence>
<feature type="region of interest" description="Disordered" evidence="1">
    <location>
        <begin position="148"/>
        <end position="173"/>
    </location>
</feature>
<evidence type="ECO:0000256" key="2">
    <source>
        <dbReference type="SAM" id="Phobius"/>
    </source>
</evidence>
<reference evidence="3" key="1">
    <citation type="submission" date="2022-06" db="EMBL/GenBank/DDBJ databases">
        <title>Aeoliella straminimaris, a novel planctomycete from sediments.</title>
        <authorList>
            <person name="Vitorino I.R."/>
            <person name="Lage O.M."/>
        </authorList>
    </citation>
    <scope>NUCLEOTIDE SEQUENCE</scope>
    <source>
        <strain evidence="3">ICT_H6.2</strain>
    </source>
</reference>
<organism evidence="3 4">
    <name type="scientific">Aeoliella straminimaris</name>
    <dbReference type="NCBI Taxonomy" id="2954799"/>
    <lineage>
        <taxon>Bacteria</taxon>
        <taxon>Pseudomonadati</taxon>
        <taxon>Planctomycetota</taxon>
        <taxon>Planctomycetia</taxon>
        <taxon>Pirellulales</taxon>
        <taxon>Lacipirellulaceae</taxon>
        <taxon>Aeoliella</taxon>
    </lineage>
</organism>
<sequence length="268" mass="30062">MPPLDDEFDRETFYRGEDPDAAEEDDYELMPPDEEIVAGEKRRAAEALDHASKAVNIDDLYREQEGIADDIESYVKDMRFQFGVKHLLWAMTALAVMFVIGKYIIGGFAAPLVVVTFLGLAGAYGWFTWQEQQRLQEWDRKRNEMLRRHQERNKDQGISNFDRADQHKSKTTATRNSLLDDDTLIFSSPPHLAFTTQDLLLLVTMTCLVLVAMLQFGMPGGTLVLGLILGAATLASATLPNPPRVLATGSWLLLAFYVAMSFLTVLIG</sequence>
<keyword evidence="2" id="KW-0472">Membrane</keyword>
<protein>
    <submittedName>
        <fullName evidence="3">Uncharacterized protein</fullName>
    </submittedName>
</protein>
<feature type="transmembrane region" description="Helical" evidence="2">
    <location>
        <begin position="111"/>
        <end position="129"/>
    </location>
</feature>
<dbReference type="RefSeq" id="WP_252854828.1">
    <property type="nucleotide sequence ID" value="NZ_JAMXLR010000077.1"/>
</dbReference>
<proteinExistence type="predicted"/>
<evidence type="ECO:0000313" key="4">
    <source>
        <dbReference type="Proteomes" id="UP001155241"/>
    </source>
</evidence>
<dbReference type="AlphaFoldDB" id="A0A9X2FEH0"/>
<comment type="caution">
    <text evidence="3">The sequence shown here is derived from an EMBL/GenBank/DDBJ whole genome shotgun (WGS) entry which is preliminary data.</text>
</comment>
<feature type="compositionally biased region" description="Acidic residues" evidence="1">
    <location>
        <begin position="19"/>
        <end position="31"/>
    </location>
</feature>
<feature type="transmembrane region" description="Helical" evidence="2">
    <location>
        <begin position="86"/>
        <end position="105"/>
    </location>
</feature>
<gene>
    <name evidence="3" type="ORF">NG895_22685</name>
</gene>
<keyword evidence="4" id="KW-1185">Reference proteome</keyword>
<dbReference type="EMBL" id="JAMXLR010000077">
    <property type="protein sequence ID" value="MCO6046713.1"/>
    <property type="molecule type" value="Genomic_DNA"/>
</dbReference>
<accession>A0A9X2FEH0</accession>
<feature type="region of interest" description="Disordered" evidence="1">
    <location>
        <begin position="1"/>
        <end position="31"/>
    </location>
</feature>
<feature type="transmembrane region" description="Helical" evidence="2">
    <location>
        <begin position="246"/>
        <end position="267"/>
    </location>
</feature>
<dbReference type="Proteomes" id="UP001155241">
    <property type="component" value="Unassembled WGS sequence"/>
</dbReference>
<keyword evidence="2" id="KW-1133">Transmembrane helix</keyword>
<keyword evidence="2" id="KW-0812">Transmembrane</keyword>
<evidence type="ECO:0000256" key="1">
    <source>
        <dbReference type="SAM" id="MobiDB-lite"/>
    </source>
</evidence>
<name>A0A9X2FEH0_9BACT</name>